<dbReference type="SUPFAM" id="SSF55347">
    <property type="entry name" value="Glyceraldehyde-3-phosphate dehydrogenase-like, C-terminal domain"/>
    <property type="match status" value="1"/>
</dbReference>
<dbReference type="EC" id="1.1.1.18" evidence="5"/>
<dbReference type="GO" id="GO:0050112">
    <property type="term" value="F:inositol 2-dehydrogenase (NAD+) activity"/>
    <property type="evidence" value="ECO:0007669"/>
    <property type="project" value="UniProtKB-EC"/>
</dbReference>
<evidence type="ECO:0000256" key="2">
    <source>
        <dbReference type="ARBA" id="ARBA00023002"/>
    </source>
</evidence>
<sequence length="345" mass="38412">MNQQLQVAILGGGRIAYVHAKAITFHVPNAQVKWIYDPYLNPTTQARFTELGINHFTKTLTDVLADPEVDVVYICTPTPTHADYAIQALDAQKHVFCEKPISFDLATINLVQAAIIRNQKKFMVGHNRRFDHNFQAVKQALNEEVIGSVFQIKITSRDPGLPPLEYLVASGNLFYDMMIHDLDMARFLSPSPITKVFAYGAGLVNPELVKQVNDLDSAVVVLICENQSMIIIDNCRQASYGYDQRVEILGATGQLQIGNDHPNTLVVSSATGINHPKPLHFFLERYMQAYIAESISFFAAITHDQTPAVTVNDGFSAILLAAAATLSWQENRVVELKELSPSWKQ</sequence>
<keyword evidence="2 5" id="KW-0560">Oxidoreductase</keyword>
<dbReference type="InterPro" id="IPR004104">
    <property type="entry name" value="Gfo/Idh/MocA-like_OxRdtase_C"/>
</dbReference>
<dbReference type="InterPro" id="IPR000683">
    <property type="entry name" value="Gfo/Idh/MocA-like_OxRdtase_N"/>
</dbReference>
<dbReference type="InterPro" id="IPR030827">
    <property type="entry name" value="Myo_inos_IolG"/>
</dbReference>
<proteinExistence type="inferred from homology"/>
<accession>A0ABU0LZH9</accession>
<dbReference type="EC" id="1.1.1.369" evidence="5"/>
<dbReference type="PANTHER" id="PTHR42840:SF3">
    <property type="entry name" value="BINDING ROSSMANN FOLD OXIDOREDUCTASE, PUTATIVE (AFU_ORTHOLOGUE AFUA_2G10240)-RELATED"/>
    <property type="match status" value="1"/>
</dbReference>
<protein>
    <submittedName>
        <fullName evidence="5">Myo-inositol 2-dehydrogenase/D-chiro-inositol 1-dehydrogenase</fullName>
        <ecNumber evidence="5">1.1.1.18</ecNumber>
        <ecNumber evidence="5">1.1.1.369</ecNumber>
    </submittedName>
</protein>
<dbReference type="Proteomes" id="UP001240643">
    <property type="component" value="Unassembled WGS sequence"/>
</dbReference>
<dbReference type="InterPro" id="IPR036291">
    <property type="entry name" value="NAD(P)-bd_dom_sf"/>
</dbReference>
<evidence type="ECO:0000313" key="5">
    <source>
        <dbReference type="EMBL" id="MDQ0514115.1"/>
    </source>
</evidence>
<keyword evidence="6" id="KW-1185">Reference proteome</keyword>
<dbReference type="EMBL" id="JAUSWO010000001">
    <property type="protein sequence ID" value="MDQ0514115.1"/>
    <property type="molecule type" value="Genomic_DNA"/>
</dbReference>
<dbReference type="Gene3D" id="3.30.360.10">
    <property type="entry name" value="Dihydrodipicolinate Reductase, domain 2"/>
    <property type="match status" value="1"/>
</dbReference>
<dbReference type="RefSeq" id="WP_256547196.1">
    <property type="nucleotide sequence ID" value="NZ_CP101809.1"/>
</dbReference>
<comment type="caution">
    <text evidence="5">The sequence shown here is derived from an EMBL/GenBank/DDBJ whole genome shotgun (WGS) entry which is preliminary data.</text>
</comment>
<evidence type="ECO:0000259" key="3">
    <source>
        <dbReference type="Pfam" id="PF01408"/>
    </source>
</evidence>
<comment type="similarity">
    <text evidence="1">Belongs to the Gfo/Idh/MocA family.</text>
</comment>
<organism evidence="5 6">
    <name type="scientific">Mycoplasmoides fastidiosum</name>
    <dbReference type="NCBI Taxonomy" id="92758"/>
    <lineage>
        <taxon>Bacteria</taxon>
        <taxon>Bacillati</taxon>
        <taxon>Mycoplasmatota</taxon>
        <taxon>Mycoplasmoidales</taxon>
        <taxon>Mycoplasmoidaceae</taxon>
        <taxon>Mycoplasmoides</taxon>
    </lineage>
</organism>
<dbReference type="PANTHER" id="PTHR42840">
    <property type="entry name" value="NAD(P)-BINDING ROSSMANN-FOLD SUPERFAMILY PROTEIN-RELATED"/>
    <property type="match status" value="1"/>
</dbReference>
<reference evidence="5" key="1">
    <citation type="submission" date="2023-07" db="EMBL/GenBank/DDBJ databases">
        <title>Genomic Encyclopedia of Type Strains, Phase IV (KMG-IV): sequencing the most valuable type-strain genomes for metagenomic binning, comparative biology and taxonomic classification.</title>
        <authorList>
            <person name="Goeker M."/>
        </authorList>
    </citation>
    <scope>NUCLEOTIDE SEQUENCE [LARGE SCALE GENOMIC DNA]</scope>
    <source>
        <strain evidence="5">DSM 21204</strain>
    </source>
</reference>
<dbReference type="NCBIfam" id="TIGR04380">
    <property type="entry name" value="myo_inos_iolG"/>
    <property type="match status" value="1"/>
</dbReference>
<feature type="domain" description="Gfo/Idh/MocA-like oxidoreductase C-terminal" evidence="4">
    <location>
        <begin position="138"/>
        <end position="336"/>
    </location>
</feature>
<dbReference type="Pfam" id="PF01408">
    <property type="entry name" value="GFO_IDH_MocA"/>
    <property type="match status" value="1"/>
</dbReference>
<dbReference type="Pfam" id="PF02894">
    <property type="entry name" value="GFO_IDH_MocA_C"/>
    <property type="match status" value="1"/>
</dbReference>
<name>A0ABU0LZH9_9BACT</name>
<dbReference type="SUPFAM" id="SSF51735">
    <property type="entry name" value="NAD(P)-binding Rossmann-fold domains"/>
    <property type="match status" value="1"/>
</dbReference>
<dbReference type="Gene3D" id="3.40.50.720">
    <property type="entry name" value="NAD(P)-binding Rossmann-like Domain"/>
    <property type="match status" value="1"/>
</dbReference>
<evidence type="ECO:0000313" key="6">
    <source>
        <dbReference type="Proteomes" id="UP001240643"/>
    </source>
</evidence>
<evidence type="ECO:0000256" key="1">
    <source>
        <dbReference type="ARBA" id="ARBA00010928"/>
    </source>
</evidence>
<evidence type="ECO:0000259" key="4">
    <source>
        <dbReference type="Pfam" id="PF02894"/>
    </source>
</evidence>
<gene>
    <name evidence="5" type="ORF">J2Z62_000553</name>
</gene>
<feature type="domain" description="Gfo/Idh/MocA-like oxidoreductase N-terminal" evidence="3">
    <location>
        <begin position="6"/>
        <end position="126"/>
    </location>
</feature>